<organism evidence="1 2">
    <name type="scientific">Pseudoalteromonas tunicata D2</name>
    <dbReference type="NCBI Taxonomy" id="87626"/>
    <lineage>
        <taxon>Bacteria</taxon>
        <taxon>Pseudomonadati</taxon>
        <taxon>Pseudomonadota</taxon>
        <taxon>Gammaproteobacteria</taxon>
        <taxon>Alteromonadales</taxon>
        <taxon>Pseudoalteromonadaceae</taxon>
        <taxon>Pseudoalteromonas</taxon>
    </lineage>
</organism>
<accession>A4C644</accession>
<name>A4C644_9GAMM</name>
<keyword evidence="2" id="KW-1185">Reference proteome</keyword>
<evidence type="ECO:0000313" key="2">
    <source>
        <dbReference type="Proteomes" id="UP000006201"/>
    </source>
</evidence>
<dbReference type="Proteomes" id="UP000006201">
    <property type="component" value="Unassembled WGS sequence"/>
</dbReference>
<dbReference type="eggNOG" id="ENOG502ZK80">
    <property type="taxonomic scope" value="Bacteria"/>
</dbReference>
<comment type="caution">
    <text evidence="1">The sequence shown here is derived from an EMBL/GenBank/DDBJ whole genome shotgun (WGS) entry which is preliminary data.</text>
</comment>
<reference evidence="1 2" key="1">
    <citation type="submission" date="2006-02" db="EMBL/GenBank/DDBJ databases">
        <authorList>
            <person name="Moran M.A."/>
            <person name="Kjelleberg S."/>
            <person name="Egan S."/>
            <person name="Saunders N."/>
            <person name="Thomas T."/>
            <person name="Ferriera S."/>
            <person name="Johnson J."/>
            <person name="Kravitz S."/>
            <person name="Halpern A."/>
            <person name="Remington K."/>
            <person name="Beeson K."/>
            <person name="Tran B."/>
            <person name="Rogers Y.-H."/>
            <person name="Friedman R."/>
            <person name="Venter J.C."/>
        </authorList>
    </citation>
    <scope>NUCLEOTIDE SEQUENCE [LARGE SCALE GENOMIC DNA]</scope>
    <source>
        <strain evidence="1 2">D2</strain>
    </source>
</reference>
<sequence length="152" mass="17071">MLSLCSFSCFADFDFAGKGTLTYPTGLKKEFEFGFSWQATTGQMRIGKKSYAMKELPESYSVALALSQDDKNVWVQEFAKGYFEQFEWALGEHTITLKKQVLSNQVKGDYVLNIDGTDYFFTGRVSSLNIEFDEAGIKQITADGVSKDMGNK</sequence>
<dbReference type="AlphaFoldDB" id="A4C644"/>
<evidence type="ECO:0000313" key="1">
    <source>
        <dbReference type="EMBL" id="EAR29448.1"/>
    </source>
</evidence>
<dbReference type="EMBL" id="AAOH01000002">
    <property type="protein sequence ID" value="EAR29448.1"/>
    <property type="molecule type" value="Genomic_DNA"/>
</dbReference>
<protein>
    <submittedName>
        <fullName evidence="1">Predicted secreted protein</fullName>
    </submittedName>
</protein>
<proteinExistence type="predicted"/>
<gene>
    <name evidence="1" type="ORF">PTD2_11549</name>
</gene>
<dbReference type="HOGENOM" id="CLU_1720819_0_0_6"/>